<dbReference type="PROSITE" id="PS51671">
    <property type="entry name" value="ACT"/>
    <property type="match status" value="2"/>
</dbReference>
<keyword evidence="3" id="KW-0677">Repeat</keyword>
<keyword evidence="4 8" id="KW-0378">Hydrolase</keyword>
<dbReference type="HAMAP" id="MF_00277">
    <property type="entry name" value="PII_uridylyl_transf"/>
    <property type="match status" value="1"/>
</dbReference>
<comment type="function">
    <text evidence="8">Modifies, by uridylylation and deuridylylation, the PII regulatory proteins (GlnB and homologs), in response to the nitrogen status of the cell that GlnD senses through the glutamine level. Under low glutamine levels, catalyzes the conversion of the PII proteins and UTP to PII-UMP and PPi, while under higher glutamine levels, GlnD hydrolyzes PII-UMP to PII and UMP (deuridylylation). Thus, controls uridylylation state and activity of the PII proteins, and plays an important role in the regulation of nitrogen metabolism.</text>
</comment>
<feature type="domain" description="ACT" evidence="9">
    <location>
        <begin position="843"/>
        <end position="915"/>
    </location>
</feature>
<dbReference type="GO" id="GO:0008081">
    <property type="term" value="F:phosphoric diester hydrolase activity"/>
    <property type="evidence" value="ECO:0007669"/>
    <property type="project" value="UniProtKB-UniRule"/>
</dbReference>
<evidence type="ECO:0000256" key="1">
    <source>
        <dbReference type="ARBA" id="ARBA00022679"/>
    </source>
</evidence>
<protein>
    <recommendedName>
        <fullName evidence="8">Bifunctional uridylyltransferase/uridylyl-removing enzyme</fullName>
        <shortName evidence="8">UTase/UR</shortName>
    </recommendedName>
    <alternativeName>
        <fullName evidence="8">Bifunctional [protein-PII] modification enzyme</fullName>
    </alternativeName>
    <alternativeName>
        <fullName evidence="8">Bifunctional nitrogen sensor protein</fullName>
    </alternativeName>
    <domain>
        <recommendedName>
            <fullName evidence="8">[Protein-PII] uridylyltransferase</fullName>
            <shortName evidence="8">PII uridylyltransferase</shortName>
            <shortName evidence="8">UTase</shortName>
            <ecNumber evidence="8">2.7.7.59</ecNumber>
        </recommendedName>
    </domain>
    <domain>
        <recommendedName>
            <fullName evidence="8">[Protein-PII]-UMP uridylyl-removing enzyme</fullName>
            <shortName evidence="8">UR</shortName>
            <ecNumber evidence="8">3.1.4.-</ecNumber>
        </recommendedName>
    </domain>
</protein>
<dbReference type="SUPFAM" id="SSF55021">
    <property type="entry name" value="ACT-like"/>
    <property type="match status" value="1"/>
</dbReference>
<reference evidence="11 12" key="1">
    <citation type="submission" date="2016-11" db="EMBL/GenBank/DDBJ databases">
        <title>Mixed transmission modes and dynamic genome evolution in an obligate animal-bacterial symbiosis.</title>
        <authorList>
            <person name="Russell S.L."/>
            <person name="Corbett-Detig R.B."/>
            <person name="Cavanaugh C.M."/>
        </authorList>
    </citation>
    <scope>NUCLEOTIDE SEQUENCE [LARGE SCALE GENOMIC DNA]</scope>
    <source>
        <strain evidence="11">Sveles-Q1</strain>
    </source>
</reference>
<evidence type="ECO:0000313" key="11">
    <source>
        <dbReference type="EMBL" id="OOZ41178.1"/>
    </source>
</evidence>
<dbReference type="PIRSF" id="PIRSF006288">
    <property type="entry name" value="PII_uridyltransf"/>
    <property type="match status" value="1"/>
</dbReference>
<dbReference type="EC" id="3.1.4.-" evidence="8"/>
<dbReference type="SUPFAM" id="SSF81593">
    <property type="entry name" value="Nucleotidyltransferase substrate binding subunit/domain"/>
    <property type="match status" value="1"/>
</dbReference>
<dbReference type="InterPro" id="IPR003607">
    <property type="entry name" value="HD/PDEase_dom"/>
</dbReference>
<dbReference type="PANTHER" id="PTHR47320">
    <property type="entry name" value="BIFUNCTIONAL URIDYLYLTRANSFERASE/URIDYLYL-REMOVING ENZYME"/>
    <property type="match status" value="1"/>
</dbReference>
<dbReference type="CDD" id="cd04900">
    <property type="entry name" value="ACT_UUR-like_1"/>
    <property type="match status" value="1"/>
</dbReference>
<evidence type="ECO:0000256" key="8">
    <source>
        <dbReference type="HAMAP-Rule" id="MF_00277"/>
    </source>
</evidence>
<dbReference type="EC" id="2.7.7.59" evidence="8"/>
<keyword evidence="12" id="KW-1185">Reference proteome</keyword>
<dbReference type="PANTHER" id="PTHR47320:SF1">
    <property type="entry name" value="BIFUNCTIONAL URIDYLYLTRANSFERASE_URIDYLYL-REMOVING ENZYME"/>
    <property type="match status" value="1"/>
</dbReference>
<dbReference type="GO" id="GO:0006808">
    <property type="term" value="P:regulation of nitrogen utilization"/>
    <property type="evidence" value="ECO:0007669"/>
    <property type="project" value="UniProtKB-UniRule"/>
</dbReference>
<dbReference type="SUPFAM" id="SSF109604">
    <property type="entry name" value="HD-domain/PDEase-like"/>
    <property type="match status" value="1"/>
</dbReference>
<dbReference type="SUPFAM" id="SSF81301">
    <property type="entry name" value="Nucleotidyltransferase"/>
    <property type="match status" value="1"/>
</dbReference>
<evidence type="ECO:0000256" key="2">
    <source>
        <dbReference type="ARBA" id="ARBA00022695"/>
    </source>
</evidence>
<comment type="activity regulation">
    <text evidence="8">Uridylyltransferase (UTase) activity is inhibited by glutamine, while glutamine activates uridylyl-removing (UR) activity.</text>
</comment>
<dbReference type="Pfam" id="PF01909">
    <property type="entry name" value="NTP_transf_2"/>
    <property type="match status" value="1"/>
</dbReference>
<comment type="caution">
    <text evidence="8">Lacks conserved residue(s) required for the propagation of feature annotation.</text>
</comment>
<dbReference type="GO" id="GO:0008773">
    <property type="term" value="F:[protein-PII] uridylyltransferase activity"/>
    <property type="evidence" value="ECO:0007669"/>
    <property type="project" value="UniProtKB-UniRule"/>
</dbReference>
<comment type="catalytic activity">
    <reaction evidence="8">
        <text>[protein-PII]-L-tyrosine + UTP = [protein-PII]-uridylyl-L-tyrosine + diphosphate</text>
        <dbReference type="Rhea" id="RHEA:13673"/>
        <dbReference type="Rhea" id="RHEA-COMP:12147"/>
        <dbReference type="Rhea" id="RHEA-COMP:12148"/>
        <dbReference type="ChEBI" id="CHEBI:33019"/>
        <dbReference type="ChEBI" id="CHEBI:46398"/>
        <dbReference type="ChEBI" id="CHEBI:46858"/>
        <dbReference type="ChEBI" id="CHEBI:90602"/>
        <dbReference type="EC" id="2.7.7.59"/>
    </reaction>
</comment>
<comment type="cofactor">
    <cofactor evidence="8">
        <name>Mg(2+)</name>
        <dbReference type="ChEBI" id="CHEBI:18420"/>
    </cofactor>
</comment>
<comment type="caution">
    <text evidence="11">The sequence shown here is derived from an EMBL/GenBank/DDBJ whole genome shotgun (WGS) entry which is preliminary data.</text>
</comment>
<dbReference type="InterPro" id="IPR045865">
    <property type="entry name" value="ACT-like_dom_sf"/>
</dbReference>
<comment type="catalytic activity">
    <reaction evidence="8">
        <text>[protein-PII]-uridylyl-L-tyrosine + H2O = [protein-PII]-L-tyrosine + UMP + H(+)</text>
        <dbReference type="Rhea" id="RHEA:48600"/>
        <dbReference type="Rhea" id="RHEA-COMP:12147"/>
        <dbReference type="Rhea" id="RHEA-COMP:12148"/>
        <dbReference type="ChEBI" id="CHEBI:15377"/>
        <dbReference type="ChEBI" id="CHEBI:15378"/>
        <dbReference type="ChEBI" id="CHEBI:46858"/>
        <dbReference type="ChEBI" id="CHEBI:57865"/>
        <dbReference type="ChEBI" id="CHEBI:90602"/>
    </reaction>
</comment>
<dbReference type="Gene3D" id="1.20.120.330">
    <property type="entry name" value="Nucleotidyltransferases domain 2"/>
    <property type="match status" value="1"/>
</dbReference>
<dbReference type="OrthoDB" id="9758038at2"/>
<dbReference type="Gene3D" id="3.30.70.260">
    <property type="match status" value="1"/>
</dbReference>
<evidence type="ECO:0000259" key="9">
    <source>
        <dbReference type="PROSITE" id="PS51671"/>
    </source>
</evidence>
<comment type="domain">
    <text evidence="8">Has four distinct domains: an N-terminal nucleotidyltransferase (NT) domain responsible for UTase activity, a central HD domain that encodes UR activity, and two C-terminal ACT domains that seem to have a role in glutamine sensing.</text>
</comment>
<dbReference type="CDD" id="cd04899">
    <property type="entry name" value="ACT_ACR-UUR-like_2"/>
    <property type="match status" value="1"/>
</dbReference>
<feature type="region of interest" description="Uridylyltransferase" evidence="8">
    <location>
        <begin position="1"/>
        <end position="350"/>
    </location>
</feature>
<keyword evidence="6 8" id="KW-0511">Multifunctional enzyme</keyword>
<dbReference type="Proteomes" id="UP000191110">
    <property type="component" value="Unassembled WGS sequence"/>
</dbReference>
<gene>
    <name evidence="8" type="primary">glnD</name>
    <name evidence="11" type="ORF">BOW53_04750</name>
</gene>
<comment type="catalytic activity">
    <reaction evidence="7">
        <text>guanosine 3',5'-bis(diphosphate) + H2O = GDP + diphosphate + H(+)</text>
        <dbReference type="Rhea" id="RHEA:14253"/>
        <dbReference type="ChEBI" id="CHEBI:15377"/>
        <dbReference type="ChEBI" id="CHEBI:15378"/>
        <dbReference type="ChEBI" id="CHEBI:33019"/>
        <dbReference type="ChEBI" id="CHEBI:58189"/>
        <dbReference type="ChEBI" id="CHEBI:77828"/>
        <dbReference type="EC" id="3.1.7.2"/>
    </reaction>
</comment>
<evidence type="ECO:0000313" key="12">
    <source>
        <dbReference type="Proteomes" id="UP000191110"/>
    </source>
</evidence>
<dbReference type="InterPro" id="IPR010043">
    <property type="entry name" value="UTase/UR"/>
</dbReference>
<feature type="domain" description="HD" evidence="10">
    <location>
        <begin position="492"/>
        <end position="614"/>
    </location>
</feature>
<evidence type="ECO:0000256" key="3">
    <source>
        <dbReference type="ARBA" id="ARBA00022737"/>
    </source>
</evidence>
<comment type="similarity">
    <text evidence="8">Belongs to the GlnD family.</text>
</comment>
<dbReference type="InterPro" id="IPR006674">
    <property type="entry name" value="HD_domain"/>
</dbReference>
<dbReference type="InterPro" id="IPR013546">
    <property type="entry name" value="PII_UdlTrfase/GS_AdlTrfase"/>
</dbReference>
<dbReference type="NCBIfam" id="TIGR01693">
    <property type="entry name" value="UTase_glnD"/>
    <property type="match status" value="1"/>
</dbReference>
<evidence type="ECO:0000256" key="4">
    <source>
        <dbReference type="ARBA" id="ARBA00022801"/>
    </source>
</evidence>
<keyword evidence="1 8" id="KW-0808">Transferase</keyword>
<dbReference type="FunFam" id="1.10.3090.10:FF:000005">
    <property type="entry name" value="Bifunctional uridylyltransferase/uridylyl-removing enzyme"/>
    <property type="match status" value="1"/>
</dbReference>
<organism evidence="11 12">
    <name type="scientific">Solemya pervernicosa gill symbiont</name>
    <dbReference type="NCBI Taxonomy" id="642797"/>
    <lineage>
        <taxon>Bacteria</taxon>
        <taxon>Pseudomonadati</taxon>
        <taxon>Pseudomonadota</taxon>
        <taxon>Gammaproteobacteria</taxon>
        <taxon>sulfur-oxidizing symbionts</taxon>
    </lineage>
</organism>
<name>A0A1T2L7U2_9GAMM</name>
<dbReference type="Pfam" id="PF01966">
    <property type="entry name" value="HD"/>
    <property type="match status" value="1"/>
</dbReference>
<dbReference type="InterPro" id="IPR043519">
    <property type="entry name" value="NT_sf"/>
</dbReference>
<feature type="domain" description="ACT" evidence="9">
    <location>
        <begin position="734"/>
        <end position="816"/>
    </location>
</feature>
<dbReference type="AlphaFoldDB" id="A0A1T2L7U2"/>
<evidence type="ECO:0000259" key="10">
    <source>
        <dbReference type="PROSITE" id="PS51831"/>
    </source>
</evidence>
<dbReference type="CDD" id="cd05401">
    <property type="entry name" value="NT_GlnE_GlnD_like"/>
    <property type="match status" value="1"/>
</dbReference>
<dbReference type="EMBL" id="MPRL01000013">
    <property type="protein sequence ID" value="OOZ41178.1"/>
    <property type="molecule type" value="Genomic_DNA"/>
</dbReference>
<dbReference type="Gene3D" id="1.10.3090.10">
    <property type="entry name" value="cca-adding enzyme, domain 2"/>
    <property type="match status" value="1"/>
</dbReference>
<dbReference type="Pfam" id="PF08335">
    <property type="entry name" value="GlnD_UR_UTase"/>
    <property type="match status" value="1"/>
</dbReference>
<keyword evidence="5 8" id="KW-0460">Magnesium</keyword>
<dbReference type="InterPro" id="IPR002912">
    <property type="entry name" value="ACT_dom"/>
</dbReference>
<keyword evidence="2 8" id="KW-0548">Nucleotidyltransferase</keyword>
<evidence type="ECO:0000256" key="7">
    <source>
        <dbReference type="ARBA" id="ARBA00047968"/>
    </source>
</evidence>
<dbReference type="RefSeq" id="WP_078482939.1">
    <property type="nucleotide sequence ID" value="NZ_MPRL01000013.1"/>
</dbReference>
<dbReference type="GO" id="GO:0008893">
    <property type="term" value="F:guanosine-3',5'-bis(diphosphate) 3'-diphosphatase activity"/>
    <property type="evidence" value="ECO:0007669"/>
    <property type="project" value="UniProtKB-EC"/>
</dbReference>
<dbReference type="PROSITE" id="PS51831">
    <property type="entry name" value="HD"/>
    <property type="match status" value="1"/>
</dbReference>
<dbReference type="InterPro" id="IPR002934">
    <property type="entry name" value="Polymerase_NTP_transf_dom"/>
</dbReference>
<proteinExistence type="inferred from homology"/>
<dbReference type="CDD" id="cd00077">
    <property type="entry name" value="HDc"/>
    <property type="match status" value="1"/>
</dbReference>
<dbReference type="SMART" id="SM00471">
    <property type="entry name" value="HDc"/>
    <property type="match status" value="1"/>
</dbReference>
<evidence type="ECO:0000256" key="5">
    <source>
        <dbReference type="ARBA" id="ARBA00022842"/>
    </source>
</evidence>
<sequence>MDNLSRDRRSCDDAELFDAESFDREIVTTTSPLPLFRNALQQGNTVLHERFLAGCAVTTLVNQRAKLIDALLSRAWLHVIGENMSELALIAVGGYGRGELHPGSDIDIMLLFGKVEPEAYQPQIEALLMLLWDIGLEVGQSVRTLEDCEREAEADITVATNLMEARQICGPEALFSEMRTRVGPDRLWPGRSFFEAKWREQQQRHHKFNDTAYNLEPNIKEGPGGLRDIQMIGWVAKRHYSVDTLGELVDHGFLTQDEYRDLAEGQAFLWKIRFGLHDLTGRREDRLLFDHQRTLAQMFGYRDEDGKLAVEHFMKVYYRTVMELERLNEMLLQLFQEQILLADDSAEPLPINKRFQSRKGFIEVTHERTFETYPFALLEIFLILAQHPDTGFWYEDGKLTHEQHDDDQDALKLRGVSAATIRLIRHNRYRIDENFRHDLRCRSLFMELLRQPQGVTHELHRMNRYGILAEYIPAFGQIVGQMQHDLFHVYTVDEHILFVIRNLRRFTVPKFEPEFPLCSKIINHLPKSELLYIAGLFHDIAKGRGGDHSKLGAVDVEQFCQQHDISEYDTRLVSWLVRSHLIMSTTAQRQDISDPEVINDFAALVGNTNRLDYLYLLTVADIRATSPSVWNSWKDSLLAELYHSTRHALRRGLGNPIEQREVIDETKDEARTILSNNGLTESAINTIWDRVGDDYFLRYTAHEIAWHTEAISQHQRVDTPLILIQQEVERGGTEIFIYMPIMAHQFTSTTATLDQLGLNILDARIISTSDDYTLDTYMVLEQDGQPISSSQRIHEIEDALNLYLIHPEQQPGRVYRQVTRQQKQFDIPIQIRFYPDQYQPRTIMEVVASDRPGMLSQIARALANCNVQLQNARITTLGERVEDIFYITDAENGAIEDESQTARLRETVIDLIENH</sequence>
<accession>A0A1T2L7U2</accession>
<evidence type="ECO:0000256" key="6">
    <source>
        <dbReference type="ARBA" id="ARBA00023268"/>
    </source>
</evidence>